<dbReference type="Gene3D" id="3.30.200.20">
    <property type="entry name" value="Phosphorylase Kinase, domain 1"/>
    <property type="match status" value="2"/>
</dbReference>
<feature type="repeat" description="TPR" evidence="3">
    <location>
        <begin position="932"/>
        <end position="965"/>
    </location>
</feature>
<dbReference type="Proteomes" id="UP001525890">
    <property type="component" value="Unassembled WGS sequence"/>
</dbReference>
<dbReference type="Gene3D" id="1.25.40.10">
    <property type="entry name" value="Tetratricopeptide repeat domain"/>
    <property type="match status" value="5"/>
</dbReference>
<dbReference type="PANTHER" id="PTHR44943">
    <property type="entry name" value="CELLULOSE SYNTHASE OPERON PROTEIN C"/>
    <property type="match status" value="1"/>
</dbReference>
<dbReference type="PANTHER" id="PTHR44943:SF4">
    <property type="entry name" value="TPR REPEAT-CONTAINING PROTEIN MJ0798"/>
    <property type="match status" value="1"/>
</dbReference>
<dbReference type="SUPFAM" id="SSF56112">
    <property type="entry name" value="Protein kinase-like (PK-like)"/>
    <property type="match status" value="2"/>
</dbReference>
<dbReference type="Pfam" id="PF00515">
    <property type="entry name" value="TPR_1"/>
    <property type="match status" value="3"/>
</dbReference>
<evidence type="ECO:0000313" key="6">
    <source>
        <dbReference type="Proteomes" id="UP001525890"/>
    </source>
</evidence>
<dbReference type="Gene3D" id="1.10.510.10">
    <property type="entry name" value="Transferase(Phosphotransferase) domain 1"/>
    <property type="match status" value="2"/>
</dbReference>
<keyword evidence="1" id="KW-0677">Repeat</keyword>
<dbReference type="Pfam" id="PF13414">
    <property type="entry name" value="TPR_11"/>
    <property type="match status" value="1"/>
</dbReference>
<accession>A0ABT2MRA6</accession>
<dbReference type="InterPro" id="IPR051685">
    <property type="entry name" value="Ycf3/AcsC/BcsC/TPR_MFPF"/>
</dbReference>
<protein>
    <submittedName>
        <fullName evidence="5">Tetratricopeptide repeat protein</fullName>
    </submittedName>
</protein>
<evidence type="ECO:0000313" key="5">
    <source>
        <dbReference type="EMBL" id="MCT7967253.1"/>
    </source>
</evidence>
<dbReference type="InterPro" id="IPR011990">
    <property type="entry name" value="TPR-like_helical_dom_sf"/>
</dbReference>
<dbReference type="Pfam" id="PF00069">
    <property type="entry name" value="Pkinase"/>
    <property type="match status" value="2"/>
</dbReference>
<dbReference type="EMBL" id="JAMXFF010000017">
    <property type="protein sequence ID" value="MCT7967253.1"/>
    <property type="molecule type" value="Genomic_DNA"/>
</dbReference>
<dbReference type="PROSITE" id="PS50011">
    <property type="entry name" value="PROTEIN_KINASE_DOM"/>
    <property type="match status" value="2"/>
</dbReference>
<dbReference type="Pfam" id="PF13432">
    <property type="entry name" value="TPR_16"/>
    <property type="match status" value="2"/>
</dbReference>
<dbReference type="InterPro" id="IPR019734">
    <property type="entry name" value="TPR_rpt"/>
</dbReference>
<feature type="repeat" description="TPR" evidence="3">
    <location>
        <begin position="1000"/>
        <end position="1033"/>
    </location>
</feature>
<comment type="caution">
    <text evidence="5">The sequence shown here is derived from an EMBL/GenBank/DDBJ whole genome shotgun (WGS) entry which is preliminary data.</text>
</comment>
<name>A0ABT2MRA6_9CYAN</name>
<feature type="repeat" description="TPR" evidence="3">
    <location>
        <begin position="863"/>
        <end position="896"/>
    </location>
</feature>
<evidence type="ECO:0000256" key="3">
    <source>
        <dbReference type="PROSITE-ProRule" id="PRU00339"/>
    </source>
</evidence>
<evidence type="ECO:0000256" key="2">
    <source>
        <dbReference type="ARBA" id="ARBA00022803"/>
    </source>
</evidence>
<evidence type="ECO:0000259" key="4">
    <source>
        <dbReference type="PROSITE" id="PS50011"/>
    </source>
</evidence>
<gene>
    <name evidence="5" type="ORF">NG799_12995</name>
</gene>
<feature type="repeat" description="TPR" evidence="3">
    <location>
        <begin position="829"/>
        <end position="862"/>
    </location>
</feature>
<dbReference type="PROSITE" id="PS50293">
    <property type="entry name" value="TPR_REGION"/>
    <property type="match status" value="2"/>
</dbReference>
<feature type="repeat" description="TPR" evidence="3">
    <location>
        <begin position="966"/>
        <end position="999"/>
    </location>
</feature>
<evidence type="ECO:0000256" key="1">
    <source>
        <dbReference type="ARBA" id="ARBA00022737"/>
    </source>
</evidence>
<feature type="domain" description="Protein kinase" evidence="4">
    <location>
        <begin position="289"/>
        <end position="559"/>
    </location>
</feature>
<dbReference type="InterPro" id="IPR011009">
    <property type="entry name" value="Kinase-like_dom_sf"/>
</dbReference>
<feature type="repeat" description="TPR" evidence="3">
    <location>
        <begin position="686"/>
        <end position="719"/>
    </location>
</feature>
<feature type="repeat" description="TPR" evidence="3">
    <location>
        <begin position="754"/>
        <end position="787"/>
    </location>
</feature>
<feature type="repeat" description="TPR" evidence="3">
    <location>
        <begin position="720"/>
        <end position="753"/>
    </location>
</feature>
<dbReference type="SUPFAM" id="SSF48452">
    <property type="entry name" value="TPR-like"/>
    <property type="match status" value="2"/>
</dbReference>
<keyword evidence="2 3" id="KW-0802">TPR repeat</keyword>
<reference evidence="5 6" key="1">
    <citation type="journal article" date="2022" name="Front. Microbiol.">
        <title>High genomic differentiation and limited gene flow indicate recent cryptic speciation within the genus Laspinema (cyanobacteria).</title>
        <authorList>
            <person name="Stanojkovic A."/>
            <person name="Skoupy S."/>
            <person name="Skaloud P."/>
            <person name="Dvorak P."/>
        </authorList>
    </citation>
    <scope>NUCLEOTIDE SEQUENCE [LARGE SCALE GENOMIC DNA]</scope>
    <source>
        <strain evidence="5 6">D2a</strain>
    </source>
</reference>
<keyword evidence="6" id="KW-1185">Reference proteome</keyword>
<feature type="domain" description="Protein kinase" evidence="4">
    <location>
        <begin position="16"/>
        <end position="282"/>
    </location>
</feature>
<dbReference type="SMART" id="SM00028">
    <property type="entry name" value="TPR"/>
    <property type="match status" value="11"/>
</dbReference>
<organism evidence="5 6">
    <name type="scientific">Laspinema palackyanum D2a</name>
    <dbReference type="NCBI Taxonomy" id="2953684"/>
    <lineage>
        <taxon>Bacteria</taxon>
        <taxon>Bacillati</taxon>
        <taxon>Cyanobacteriota</taxon>
        <taxon>Cyanophyceae</taxon>
        <taxon>Oscillatoriophycideae</taxon>
        <taxon>Oscillatoriales</taxon>
        <taxon>Laspinemataceae</taxon>
        <taxon>Laspinema</taxon>
        <taxon>Laspinema palackyanum</taxon>
    </lineage>
</organism>
<dbReference type="PROSITE" id="PS50005">
    <property type="entry name" value="TPR"/>
    <property type="match status" value="8"/>
</dbReference>
<sequence>MQLMNAMTGQLIQGRYQLIKDLKRGAFGKLYLAEDRQQPDQPRPCVIKQLQPNLSNPTLVEEARGRLQREIQVMQKLSAHPLIPGILDGFEEEQKFYIVEEFIPGQDLSQEIIRGNRWSEGLVMALLHQVLEVLAFIHQHSVIHRNIKPSNLIRRTGDRKIIPVDFGSFKEIETLAINPQGQVGTAAIGTPGYVPIEQLGGKPRFNSDIYALGMTAIQALTGVPPRELERDPKTGQTIWHHLAPVNPKLAQILDKMVRSDYQDRYQQATEVLSDLRSLHEIGNVLDGRYQLVSLLAERRFSKTFLGEDLQRQEMPWCTVEQIKPVQQETFPWWEAKSFFDAEAQLLHRLGTHDRIPTLLADFEQNGAFYLVQEQIEGQSLSHELLQGKKYEEKEALALLQEVLETLAFVHEHHAIHLDLTPWSIFRRQSDGKLMLTNFGAVKQIGTLTIDQGQLTTSTAIGTPGYMPKEQMVGNPRPNSDIYALGTVALQALTGVRPDYLGTEPHTGELSWRKHVQVSDRFGAILDKMVRSYFRERYESAQEVLADLRALQEPVMTPFPESVPVPMGAEGFVSPQVPPEQPQADLGASPPVKANKAKAPIGAAAVPGVTQVSKKLPFAKPWPILAVVALMGTAGVAIALSNSQQARQARQDSDQFIDNASLLLESQDYLEALDQCDQAIGIKADHALAWKCRGDALYLLDRYDSALVAYDNASRLEPKNARYWNNRGETLYQLQRYEEAIAAHDRALELRRNDVNALKGRGLALLSLQRYDEALAALDQALEEEPNDAQGWERKALVLDYLQRPQEADLAFERSLAAYDSQLASNPDDLNAWLERGRLLNQLQRLDEAIASYDRALEINPEFYLAWNAKGTTLYSAGQFAEGLAAYDQALAIEPEFYKGWHNRGVLLSLGLGRHFEAVEAFDRALAIEESFHLAWRDRGLAQMELRRYEEAITSFDQAVKFDPRDGRSWANRGISLNELRRYSEAIESFDQAIAAQTQDALVWTQRGIALESIERYDEALASYEKALEIQPDFYLAEESRDWVLVKMGR</sequence>
<dbReference type="RefSeq" id="WP_368006845.1">
    <property type="nucleotide sequence ID" value="NZ_JAMXFF010000017.1"/>
</dbReference>
<dbReference type="CDD" id="cd14014">
    <property type="entry name" value="STKc_PknB_like"/>
    <property type="match status" value="2"/>
</dbReference>
<proteinExistence type="predicted"/>
<dbReference type="InterPro" id="IPR000719">
    <property type="entry name" value="Prot_kinase_dom"/>
</dbReference>